<sequence>MGEKIPLFPKDHLDKFDIEIIQREERNFSHLLSLVVSSPVKCLHKSRRPHTYLRVRKLGSGIAPRPYEQFRRSRYCARAMDARAGRAWNVL</sequence>
<evidence type="ECO:0000313" key="2">
    <source>
        <dbReference type="Proteomes" id="UP001519460"/>
    </source>
</evidence>
<evidence type="ECO:0008006" key="3">
    <source>
        <dbReference type="Google" id="ProtNLM"/>
    </source>
</evidence>
<proteinExistence type="predicted"/>
<organism evidence="1 2">
    <name type="scientific">Batillaria attramentaria</name>
    <dbReference type="NCBI Taxonomy" id="370345"/>
    <lineage>
        <taxon>Eukaryota</taxon>
        <taxon>Metazoa</taxon>
        <taxon>Spiralia</taxon>
        <taxon>Lophotrochozoa</taxon>
        <taxon>Mollusca</taxon>
        <taxon>Gastropoda</taxon>
        <taxon>Caenogastropoda</taxon>
        <taxon>Sorbeoconcha</taxon>
        <taxon>Cerithioidea</taxon>
        <taxon>Batillariidae</taxon>
        <taxon>Batillaria</taxon>
    </lineage>
</organism>
<comment type="caution">
    <text evidence="1">The sequence shown here is derived from an EMBL/GenBank/DDBJ whole genome shotgun (WGS) entry which is preliminary data.</text>
</comment>
<reference evidence="1 2" key="1">
    <citation type="journal article" date="2023" name="Sci. Data">
        <title>Genome assembly of the Korean intertidal mud-creeper Batillaria attramentaria.</title>
        <authorList>
            <person name="Patra A.K."/>
            <person name="Ho P.T."/>
            <person name="Jun S."/>
            <person name="Lee S.J."/>
            <person name="Kim Y."/>
            <person name="Won Y.J."/>
        </authorList>
    </citation>
    <scope>NUCLEOTIDE SEQUENCE [LARGE SCALE GENOMIC DNA]</scope>
    <source>
        <strain evidence="1">Wonlab-2016</strain>
    </source>
</reference>
<dbReference type="Proteomes" id="UP001519460">
    <property type="component" value="Unassembled WGS sequence"/>
</dbReference>
<evidence type="ECO:0000313" key="1">
    <source>
        <dbReference type="EMBL" id="KAK7485012.1"/>
    </source>
</evidence>
<dbReference type="AlphaFoldDB" id="A0ABD0KDB6"/>
<dbReference type="EMBL" id="JACVVK020000201">
    <property type="protein sequence ID" value="KAK7485012.1"/>
    <property type="molecule type" value="Genomic_DNA"/>
</dbReference>
<keyword evidence="2" id="KW-1185">Reference proteome</keyword>
<gene>
    <name evidence="1" type="ORF">BaRGS_00023790</name>
</gene>
<protein>
    <recommendedName>
        <fullName evidence="3">Ribosomal protein S14</fullName>
    </recommendedName>
</protein>
<name>A0ABD0KDB6_9CAEN</name>
<accession>A0ABD0KDB6</accession>